<organism evidence="10 11">
    <name type="scientific">Urochloa decumbens</name>
    <dbReference type="NCBI Taxonomy" id="240449"/>
    <lineage>
        <taxon>Eukaryota</taxon>
        <taxon>Viridiplantae</taxon>
        <taxon>Streptophyta</taxon>
        <taxon>Embryophyta</taxon>
        <taxon>Tracheophyta</taxon>
        <taxon>Spermatophyta</taxon>
        <taxon>Magnoliopsida</taxon>
        <taxon>Liliopsida</taxon>
        <taxon>Poales</taxon>
        <taxon>Poaceae</taxon>
        <taxon>PACMAD clade</taxon>
        <taxon>Panicoideae</taxon>
        <taxon>Panicodae</taxon>
        <taxon>Paniceae</taxon>
        <taxon>Melinidinae</taxon>
        <taxon>Urochloa</taxon>
    </lineage>
</organism>
<comment type="function">
    <text evidence="8">Thiol-specific peroxidase that catalyzes the reduction of hydrogen peroxide and organic hydroperoxides to water and alcohols, respectively. Plays a role in cell protection against oxidative stress by detoxifying peroxides.</text>
</comment>
<dbReference type="InterPro" id="IPR036249">
    <property type="entry name" value="Thioredoxin-like_sf"/>
</dbReference>
<feature type="domain" description="Redoxin" evidence="9">
    <location>
        <begin position="61"/>
        <end position="177"/>
    </location>
</feature>
<evidence type="ECO:0000256" key="6">
    <source>
        <dbReference type="ARBA" id="ARBA00023002"/>
    </source>
</evidence>
<dbReference type="CDD" id="cd03013">
    <property type="entry name" value="PRX5_like"/>
    <property type="match status" value="1"/>
</dbReference>
<evidence type="ECO:0000313" key="11">
    <source>
        <dbReference type="Proteomes" id="UP001497457"/>
    </source>
</evidence>
<keyword evidence="5 8" id="KW-0049">Antioxidant</keyword>
<dbReference type="Proteomes" id="UP001497457">
    <property type="component" value="Chromosome 19rd"/>
</dbReference>
<dbReference type="SUPFAM" id="SSF52833">
    <property type="entry name" value="Thioredoxin-like"/>
    <property type="match status" value="1"/>
</dbReference>
<dbReference type="GO" id="GO:0004601">
    <property type="term" value="F:peroxidase activity"/>
    <property type="evidence" value="ECO:0007669"/>
    <property type="project" value="UniProtKB-KW"/>
</dbReference>
<dbReference type="EMBL" id="OZ075129">
    <property type="protein sequence ID" value="CAL4964285.1"/>
    <property type="molecule type" value="Genomic_DNA"/>
</dbReference>
<keyword evidence="11" id="KW-1185">Reference proteome</keyword>
<evidence type="ECO:0000259" key="9">
    <source>
        <dbReference type="Pfam" id="PF08534"/>
    </source>
</evidence>
<dbReference type="EC" id="1.11.1.25" evidence="3 8"/>
<evidence type="ECO:0000256" key="1">
    <source>
        <dbReference type="ARBA" id="ARBA00001711"/>
    </source>
</evidence>
<dbReference type="Pfam" id="PF08534">
    <property type="entry name" value="Redoxin"/>
    <property type="match status" value="1"/>
</dbReference>
<comment type="similarity">
    <text evidence="2 8">Belongs to the peroxiredoxin family. Prx5 subfamily.</text>
</comment>
<keyword evidence="8" id="KW-0676">Redox-active center</keyword>
<reference evidence="11" key="1">
    <citation type="submission" date="2024-06" db="EMBL/GenBank/DDBJ databases">
        <authorList>
            <person name="Ryan C."/>
        </authorList>
    </citation>
    <scope>NUCLEOTIDE SEQUENCE [LARGE SCALE GENOMIC DNA]</scope>
</reference>
<dbReference type="AlphaFoldDB" id="A0ABC8ZU70"/>
<evidence type="ECO:0000256" key="3">
    <source>
        <dbReference type="ARBA" id="ARBA00013016"/>
    </source>
</evidence>
<protein>
    <recommendedName>
        <fullName evidence="3 8">Glutaredoxin-dependent peroxiredoxin</fullName>
        <ecNumber evidence="3 8">1.11.1.25</ecNumber>
    </recommendedName>
</protein>
<proteinExistence type="inferred from homology"/>
<dbReference type="InterPro" id="IPR037944">
    <property type="entry name" value="PRX5-like"/>
</dbReference>
<evidence type="ECO:0000313" key="10">
    <source>
        <dbReference type="EMBL" id="CAL4964285.1"/>
    </source>
</evidence>
<evidence type="ECO:0000256" key="4">
    <source>
        <dbReference type="ARBA" id="ARBA00022559"/>
    </source>
</evidence>
<evidence type="ECO:0000256" key="5">
    <source>
        <dbReference type="ARBA" id="ARBA00022862"/>
    </source>
</evidence>
<dbReference type="PANTHER" id="PTHR10430">
    <property type="entry name" value="PEROXIREDOXIN"/>
    <property type="match status" value="1"/>
</dbReference>
<dbReference type="InterPro" id="IPR013740">
    <property type="entry name" value="Redoxin"/>
</dbReference>
<dbReference type="Gene3D" id="3.40.30.10">
    <property type="entry name" value="Glutaredoxin"/>
    <property type="match status" value="1"/>
</dbReference>
<keyword evidence="6 8" id="KW-0560">Oxidoreductase</keyword>
<comment type="catalytic activity">
    <reaction evidence="1">
        <text>[glutaredoxin]-dithiol + a hydroperoxide = [glutaredoxin]-disulfide + an alcohol + H2O</text>
        <dbReference type="Rhea" id="RHEA:62624"/>
        <dbReference type="Rhea" id="RHEA-COMP:10729"/>
        <dbReference type="Rhea" id="RHEA-COMP:10730"/>
        <dbReference type="ChEBI" id="CHEBI:15377"/>
        <dbReference type="ChEBI" id="CHEBI:29950"/>
        <dbReference type="ChEBI" id="CHEBI:30879"/>
        <dbReference type="ChEBI" id="CHEBI:35924"/>
        <dbReference type="ChEBI" id="CHEBI:50058"/>
        <dbReference type="EC" id="1.11.1.25"/>
    </reaction>
</comment>
<evidence type="ECO:0000256" key="2">
    <source>
        <dbReference type="ARBA" id="ARBA00010505"/>
    </source>
</evidence>
<evidence type="ECO:0000256" key="8">
    <source>
        <dbReference type="RuleBase" id="RU366011"/>
    </source>
</evidence>
<evidence type="ECO:0000256" key="7">
    <source>
        <dbReference type="PIRSR" id="PIRSR637944-1"/>
    </source>
</evidence>
<reference evidence="10 11" key="2">
    <citation type="submission" date="2024-10" db="EMBL/GenBank/DDBJ databases">
        <authorList>
            <person name="Ryan C."/>
        </authorList>
    </citation>
    <scope>NUCLEOTIDE SEQUENCE [LARGE SCALE GENOMIC DNA]</scope>
</reference>
<dbReference type="PANTHER" id="PTHR10430:SF34">
    <property type="entry name" value="PEROXIREDOXIN-2F, MITOCHONDRIAL"/>
    <property type="match status" value="1"/>
</dbReference>
<name>A0ABC8ZU70_9POAL</name>
<gene>
    <name evidence="10" type="ORF">URODEC1_LOCUS46583</name>
</gene>
<accession>A0ABC8ZU70</accession>
<sequence>MASALARRARGSAAVLWGAARGFASVGSDIVSVAPGVSLQKARSWDEGVATKFSTTPLKDIFYGAYTGVCSQAHVPSYKNNIDKLKAKGIDSVICVAVNDPYVLNGWAEKLQAKDAIEFYGDFDGSFHKSLDLEIDLSAALLGRRSHRWSAFIDNGKIKSFNVEEVPSDFKVSSAEVILDQI</sequence>
<feature type="active site" description="Cysteine sulfenic acid (-SOH) intermediate" evidence="7">
    <location>
        <position position="70"/>
    </location>
</feature>
<keyword evidence="4 8" id="KW-0575">Peroxidase</keyword>